<accession>A0ABN8U1B3</accession>
<proteinExistence type="predicted"/>
<evidence type="ECO:0000313" key="3">
    <source>
        <dbReference type="EMBL" id="CAH8244864.1"/>
    </source>
</evidence>
<evidence type="ECO:0000256" key="1">
    <source>
        <dbReference type="ARBA" id="ARBA00023136"/>
    </source>
</evidence>
<comment type="caution">
    <text evidence="3">The sequence shown here is derived from an EMBL/GenBank/DDBJ whole genome shotgun (WGS) entry which is preliminary data.</text>
</comment>
<feature type="region of interest" description="Disordered" evidence="2">
    <location>
        <begin position="184"/>
        <end position="203"/>
    </location>
</feature>
<dbReference type="Pfam" id="PF03323">
    <property type="entry name" value="GerA"/>
    <property type="match status" value="1"/>
</dbReference>
<sequence length="203" mass="22300">MDEALELLLNAYTLLITHQTSFVIAIEAMQWDKRDIQEPDAESVVRGPREGFVENLQTNMSLLRLRIRTPSLKMETLKKGQMTKIAITFAYIEGVTTEQLIEEVRRTGQDYMAAIKHAVVFDGRSDFGAGAACLFRAVREARYVDLPVHRLVNRLLHLGGSAEAAFILSGSDAGAAGGASARAAAWRSGQRHRPRFSSGTAPA</sequence>
<reference evidence="3" key="1">
    <citation type="submission" date="2022-06" db="EMBL/GenBank/DDBJ databases">
        <authorList>
            <person name="Dietemann V."/>
            <person name="Ory F."/>
            <person name="Dainat B."/>
            <person name="Oberhansli S."/>
        </authorList>
    </citation>
    <scope>NUCLEOTIDE SEQUENCE</scope>
    <source>
        <strain evidence="3">Ena-SAMPLE-TAB-26-04-2022-14:26:32:270-5432</strain>
    </source>
</reference>
<dbReference type="EMBL" id="CALYLO010000002">
    <property type="protein sequence ID" value="CAH8244864.1"/>
    <property type="molecule type" value="Genomic_DNA"/>
</dbReference>
<protein>
    <submittedName>
        <fullName evidence="3">Spore germination protein</fullName>
    </submittedName>
</protein>
<keyword evidence="1" id="KW-0472">Membrane</keyword>
<dbReference type="Proteomes" id="UP001154322">
    <property type="component" value="Unassembled WGS sequence"/>
</dbReference>
<dbReference type="InterPro" id="IPR004995">
    <property type="entry name" value="Spore_Ger"/>
</dbReference>
<evidence type="ECO:0000256" key="2">
    <source>
        <dbReference type="SAM" id="MobiDB-lite"/>
    </source>
</evidence>
<gene>
    <name evidence="3" type="ORF">WJ0W_002095</name>
</gene>
<name>A0ABN8U1B3_9BACL</name>
<keyword evidence="4" id="KW-1185">Reference proteome</keyword>
<organism evidence="3 4">
    <name type="scientific">Paenibacillus melissococcoides</name>
    <dbReference type="NCBI Taxonomy" id="2912268"/>
    <lineage>
        <taxon>Bacteria</taxon>
        <taxon>Bacillati</taxon>
        <taxon>Bacillota</taxon>
        <taxon>Bacilli</taxon>
        <taxon>Bacillales</taxon>
        <taxon>Paenibacillaceae</taxon>
        <taxon>Paenibacillus</taxon>
    </lineage>
</organism>
<evidence type="ECO:0000313" key="4">
    <source>
        <dbReference type="Proteomes" id="UP001154322"/>
    </source>
</evidence>